<keyword evidence="3" id="KW-1185">Reference proteome</keyword>
<dbReference type="OrthoDB" id="10297024at2759"/>
<dbReference type="EMBL" id="CM017882">
    <property type="protein sequence ID" value="KAG1363347.1"/>
    <property type="molecule type" value="Genomic_DNA"/>
</dbReference>
<reference evidence="2" key="1">
    <citation type="journal article" date="2017" name="Gigascience">
        <title>The genome draft of coconut (Cocos nucifera).</title>
        <authorList>
            <person name="Xiao Y."/>
            <person name="Xu P."/>
            <person name="Fan H."/>
            <person name="Baudouin L."/>
            <person name="Xia W."/>
            <person name="Bocs S."/>
            <person name="Xu J."/>
            <person name="Li Q."/>
            <person name="Guo A."/>
            <person name="Zhou L."/>
            <person name="Li J."/>
            <person name="Wu Y."/>
            <person name="Ma Z."/>
            <person name="Armero A."/>
            <person name="Issali A.E."/>
            <person name="Liu N."/>
            <person name="Peng M."/>
            <person name="Yang Y."/>
        </authorList>
    </citation>
    <scope>NUCLEOTIDE SEQUENCE</scope>
    <source>
        <tissue evidence="2">Spear leaf of Hainan Tall coconut</tissue>
    </source>
</reference>
<reference evidence="2" key="2">
    <citation type="submission" date="2019-07" db="EMBL/GenBank/DDBJ databases">
        <authorList>
            <person name="Yang Y."/>
            <person name="Bocs S."/>
            <person name="Baudouin L."/>
        </authorList>
    </citation>
    <scope>NUCLEOTIDE SEQUENCE</scope>
    <source>
        <tissue evidence="2">Spear leaf of Hainan Tall coconut</tissue>
    </source>
</reference>
<gene>
    <name evidence="2" type="ORF">COCNU_11G001740</name>
</gene>
<dbReference type="Proteomes" id="UP000797356">
    <property type="component" value="Chromosome 11"/>
</dbReference>
<feature type="region of interest" description="Disordered" evidence="1">
    <location>
        <begin position="1"/>
        <end position="41"/>
    </location>
</feature>
<evidence type="ECO:0000313" key="3">
    <source>
        <dbReference type="Proteomes" id="UP000797356"/>
    </source>
</evidence>
<evidence type="ECO:0000313" key="2">
    <source>
        <dbReference type="EMBL" id="KAG1363347.1"/>
    </source>
</evidence>
<comment type="caution">
    <text evidence="2">The sequence shown here is derived from an EMBL/GenBank/DDBJ whole genome shotgun (WGS) entry which is preliminary data.</text>
</comment>
<protein>
    <submittedName>
        <fullName evidence="2">Uncharacterized protein</fullName>
    </submittedName>
</protein>
<feature type="compositionally biased region" description="Basic and acidic residues" evidence="1">
    <location>
        <begin position="21"/>
        <end position="33"/>
    </location>
</feature>
<accession>A0A8K0IMT4</accession>
<proteinExistence type="predicted"/>
<organism evidence="2 3">
    <name type="scientific">Cocos nucifera</name>
    <name type="common">Coconut palm</name>
    <dbReference type="NCBI Taxonomy" id="13894"/>
    <lineage>
        <taxon>Eukaryota</taxon>
        <taxon>Viridiplantae</taxon>
        <taxon>Streptophyta</taxon>
        <taxon>Embryophyta</taxon>
        <taxon>Tracheophyta</taxon>
        <taxon>Spermatophyta</taxon>
        <taxon>Magnoliopsida</taxon>
        <taxon>Liliopsida</taxon>
        <taxon>Arecaceae</taxon>
        <taxon>Arecoideae</taxon>
        <taxon>Cocoseae</taxon>
        <taxon>Attaleinae</taxon>
        <taxon>Cocos</taxon>
    </lineage>
</organism>
<name>A0A8K0IMT4_COCNU</name>
<evidence type="ECO:0000256" key="1">
    <source>
        <dbReference type="SAM" id="MobiDB-lite"/>
    </source>
</evidence>
<dbReference type="AlphaFoldDB" id="A0A8K0IMT4"/>
<sequence length="58" mass="7133">MEKKTSMTEGPHFPQLQTVFKHKEVREEEEKPRHGIFGRPTQKEWFEEETYEVTERRI</sequence>